<dbReference type="Proteomes" id="UP000254794">
    <property type="component" value="Unassembled WGS sequence"/>
</dbReference>
<evidence type="ECO:0000313" key="2">
    <source>
        <dbReference type="EMBL" id="STX81216.1"/>
    </source>
</evidence>
<accession>A0A378K925</accession>
<evidence type="ECO:0000256" key="1">
    <source>
        <dbReference type="SAM" id="Coils"/>
    </source>
</evidence>
<reference evidence="2 3" key="1">
    <citation type="submission" date="2018-06" db="EMBL/GenBank/DDBJ databases">
        <authorList>
            <consortium name="Pathogen Informatics"/>
            <person name="Doyle S."/>
        </authorList>
    </citation>
    <scope>NUCLEOTIDE SEQUENCE [LARGE SCALE GENOMIC DNA]</scope>
    <source>
        <strain evidence="2 3">NCTC13316</strain>
    </source>
</reference>
<gene>
    <name evidence="2" type="ORF">NCTC13316_03083</name>
</gene>
<organism evidence="2 3">
    <name type="scientific">Legionella busanensis</name>
    <dbReference type="NCBI Taxonomy" id="190655"/>
    <lineage>
        <taxon>Bacteria</taxon>
        <taxon>Pseudomonadati</taxon>
        <taxon>Pseudomonadota</taxon>
        <taxon>Gammaproteobacteria</taxon>
        <taxon>Legionellales</taxon>
        <taxon>Legionellaceae</taxon>
        <taxon>Legionella</taxon>
    </lineage>
</organism>
<dbReference type="AlphaFoldDB" id="A0A378K925"/>
<protein>
    <submittedName>
        <fullName evidence="2">Uncharacterized protein</fullName>
    </submittedName>
</protein>
<feature type="coiled-coil region" evidence="1">
    <location>
        <begin position="58"/>
        <end position="125"/>
    </location>
</feature>
<proteinExistence type="predicted"/>
<keyword evidence="3" id="KW-1185">Reference proteome</keyword>
<keyword evidence="1" id="KW-0175">Coiled coil</keyword>
<evidence type="ECO:0000313" key="3">
    <source>
        <dbReference type="Proteomes" id="UP000254794"/>
    </source>
</evidence>
<dbReference type="OrthoDB" id="5652393at2"/>
<sequence length="310" mass="35474">MPEQKKTVTSSEIERWEKKLDYIIAECDLMVKKHDKTSPWNESTKKVQAMLDSGQNFISEQVGKLKKEEEDIKEQIEEFIVEKAKGVVVTKITEAVIINPVKEEIHTLDKEINRFQNKLQTLTQTLDTQGKSFFARTIENTSSLIKKQKDNVIQMHEQFKATGSIKTNLQQLTDSIPETHSSTQDLLTNPSKKTLYSALTAVGSTASFFMRYLNEKCDKTIDIAEEGSEKIEKSIEKHKGIYSYAKSLVRKADSLVEQNIQRINQLDKLNTFYQNTVEFKQKIESSLRDSFNSLAETTESKSSNNTIICK</sequence>
<dbReference type="RefSeq" id="WP_115332631.1">
    <property type="nucleotide sequence ID" value="NZ_UGOD01000002.1"/>
</dbReference>
<dbReference type="EMBL" id="UGOD01000002">
    <property type="protein sequence ID" value="STX81216.1"/>
    <property type="molecule type" value="Genomic_DNA"/>
</dbReference>
<name>A0A378K925_9GAMM</name>